<dbReference type="EMBL" id="JARIHO010000005">
    <property type="protein sequence ID" value="KAJ7360706.1"/>
    <property type="molecule type" value="Genomic_DNA"/>
</dbReference>
<dbReference type="Proteomes" id="UP001218218">
    <property type="component" value="Unassembled WGS sequence"/>
</dbReference>
<sequence>MVAVKINAGLQGAIRTEALQYDEDGMDSSGAVQIAQNTGSTMQTTKAEPLLEGRGWIVQKKVVRLEQQPYTLPDFEKIESFPVQASVCSSQGGMPSERAETDPLEWMESIIQAEEVVAG</sequence>
<evidence type="ECO:0000313" key="1">
    <source>
        <dbReference type="EMBL" id="KAJ7360706.1"/>
    </source>
</evidence>
<gene>
    <name evidence="1" type="ORF">DFH08DRAFT_800152</name>
</gene>
<comment type="caution">
    <text evidence="1">The sequence shown here is derived from an EMBL/GenBank/DDBJ whole genome shotgun (WGS) entry which is preliminary data.</text>
</comment>
<evidence type="ECO:0000313" key="2">
    <source>
        <dbReference type="Proteomes" id="UP001218218"/>
    </source>
</evidence>
<keyword evidence="2" id="KW-1185">Reference proteome</keyword>
<name>A0AAD7AJ72_9AGAR</name>
<reference evidence="1" key="1">
    <citation type="submission" date="2023-03" db="EMBL/GenBank/DDBJ databases">
        <title>Massive genome expansion in bonnet fungi (Mycena s.s.) driven by repeated elements and novel gene families across ecological guilds.</title>
        <authorList>
            <consortium name="Lawrence Berkeley National Laboratory"/>
            <person name="Harder C.B."/>
            <person name="Miyauchi S."/>
            <person name="Viragh M."/>
            <person name="Kuo A."/>
            <person name="Thoen E."/>
            <person name="Andreopoulos B."/>
            <person name="Lu D."/>
            <person name="Skrede I."/>
            <person name="Drula E."/>
            <person name="Henrissat B."/>
            <person name="Morin E."/>
            <person name="Kohler A."/>
            <person name="Barry K."/>
            <person name="LaButti K."/>
            <person name="Morin E."/>
            <person name="Salamov A."/>
            <person name="Lipzen A."/>
            <person name="Mereny Z."/>
            <person name="Hegedus B."/>
            <person name="Baldrian P."/>
            <person name="Stursova M."/>
            <person name="Weitz H."/>
            <person name="Taylor A."/>
            <person name="Grigoriev I.V."/>
            <person name="Nagy L.G."/>
            <person name="Martin F."/>
            <person name="Kauserud H."/>
        </authorList>
    </citation>
    <scope>NUCLEOTIDE SEQUENCE</scope>
    <source>
        <strain evidence="1">CBHHK002</strain>
    </source>
</reference>
<dbReference type="AlphaFoldDB" id="A0AAD7AJ72"/>
<accession>A0AAD7AJ72</accession>
<organism evidence="1 2">
    <name type="scientific">Mycena albidolilacea</name>
    <dbReference type="NCBI Taxonomy" id="1033008"/>
    <lineage>
        <taxon>Eukaryota</taxon>
        <taxon>Fungi</taxon>
        <taxon>Dikarya</taxon>
        <taxon>Basidiomycota</taxon>
        <taxon>Agaricomycotina</taxon>
        <taxon>Agaricomycetes</taxon>
        <taxon>Agaricomycetidae</taxon>
        <taxon>Agaricales</taxon>
        <taxon>Marasmiineae</taxon>
        <taxon>Mycenaceae</taxon>
        <taxon>Mycena</taxon>
    </lineage>
</organism>
<protein>
    <submittedName>
        <fullName evidence="1">Uncharacterized protein</fullName>
    </submittedName>
</protein>
<proteinExistence type="predicted"/>